<evidence type="ECO:0000313" key="3">
    <source>
        <dbReference type="Proteomes" id="UP001359886"/>
    </source>
</evidence>
<dbReference type="InterPro" id="IPR041698">
    <property type="entry name" value="Methyltransf_25"/>
</dbReference>
<organism evidence="2 3">
    <name type="scientific">Elongatibacter sediminis</name>
    <dbReference type="NCBI Taxonomy" id="3119006"/>
    <lineage>
        <taxon>Bacteria</taxon>
        <taxon>Pseudomonadati</taxon>
        <taxon>Pseudomonadota</taxon>
        <taxon>Gammaproteobacteria</taxon>
        <taxon>Chromatiales</taxon>
        <taxon>Wenzhouxiangellaceae</taxon>
        <taxon>Elongatibacter</taxon>
    </lineage>
</organism>
<accession>A0AAW9R6H6</accession>
<comment type="caution">
    <text evidence="2">The sequence shown here is derived from an EMBL/GenBank/DDBJ whole genome shotgun (WGS) entry which is preliminary data.</text>
</comment>
<dbReference type="Proteomes" id="UP001359886">
    <property type="component" value="Unassembled WGS sequence"/>
</dbReference>
<keyword evidence="3" id="KW-1185">Reference proteome</keyword>
<dbReference type="SUPFAM" id="SSF53335">
    <property type="entry name" value="S-adenosyl-L-methionine-dependent methyltransferases"/>
    <property type="match status" value="1"/>
</dbReference>
<dbReference type="RefSeq" id="WP_354694971.1">
    <property type="nucleotide sequence ID" value="NZ_JAZHOG010000004.1"/>
</dbReference>
<protein>
    <submittedName>
        <fullName evidence="2">Class I SAM-dependent methyltransferase</fullName>
        <ecNumber evidence="2">2.1.-.-</ecNumber>
    </submittedName>
</protein>
<dbReference type="InterPro" id="IPR050508">
    <property type="entry name" value="Methyltransf_Superfamily"/>
</dbReference>
<evidence type="ECO:0000259" key="1">
    <source>
        <dbReference type="Pfam" id="PF13649"/>
    </source>
</evidence>
<name>A0AAW9R6H6_9GAMM</name>
<dbReference type="PANTHER" id="PTHR42912">
    <property type="entry name" value="METHYLTRANSFERASE"/>
    <property type="match status" value="1"/>
</dbReference>
<dbReference type="Pfam" id="PF13649">
    <property type="entry name" value="Methyltransf_25"/>
    <property type="match status" value="1"/>
</dbReference>
<dbReference type="EMBL" id="JAZHOG010000004">
    <property type="protein sequence ID" value="MEJ8567659.1"/>
    <property type="molecule type" value="Genomic_DNA"/>
</dbReference>
<proteinExistence type="predicted"/>
<evidence type="ECO:0000313" key="2">
    <source>
        <dbReference type="EMBL" id="MEJ8567659.1"/>
    </source>
</evidence>
<sequence length="194" mass="21301">MGKIRDSGMPEASTWDGFFAPERILDALNCRDLEHDIVDFGCGYGTFTLAAARRTAGTVHALDIEADMIDRVRDRAGVEGLANIRTECRDFIRNGTGLADASCDYAMLFNILHAEAPLELLREAARLLRPGGRIGIVHWVHDRPTPRGPDPAIRPRPDQCCAWLEACGLSTEVPGLPLPPHHFGVVGRRAPITR</sequence>
<dbReference type="EC" id="2.1.-.-" evidence="2"/>
<dbReference type="Gene3D" id="3.40.50.150">
    <property type="entry name" value="Vaccinia Virus protein VP39"/>
    <property type="match status" value="1"/>
</dbReference>
<dbReference type="GO" id="GO:0008168">
    <property type="term" value="F:methyltransferase activity"/>
    <property type="evidence" value="ECO:0007669"/>
    <property type="project" value="UniProtKB-KW"/>
</dbReference>
<keyword evidence="2" id="KW-0489">Methyltransferase</keyword>
<dbReference type="AlphaFoldDB" id="A0AAW9R6H6"/>
<keyword evidence="2" id="KW-0808">Transferase</keyword>
<reference evidence="2 3" key="1">
    <citation type="submission" date="2024-02" db="EMBL/GenBank/DDBJ databases">
        <title>A novel Wenzhouxiangellaceae bacterium, isolated from coastal sediments.</title>
        <authorList>
            <person name="Du Z.-J."/>
            <person name="Ye Y.-Q."/>
            <person name="Zhang X.-Y."/>
        </authorList>
    </citation>
    <scope>NUCLEOTIDE SEQUENCE [LARGE SCALE GENOMIC DNA]</scope>
    <source>
        <strain evidence="2 3">CH-27</strain>
    </source>
</reference>
<dbReference type="PANTHER" id="PTHR42912:SF93">
    <property type="entry name" value="N6-ADENOSINE-METHYLTRANSFERASE TMT1A"/>
    <property type="match status" value="1"/>
</dbReference>
<dbReference type="CDD" id="cd02440">
    <property type="entry name" value="AdoMet_MTases"/>
    <property type="match status" value="1"/>
</dbReference>
<dbReference type="InterPro" id="IPR029063">
    <property type="entry name" value="SAM-dependent_MTases_sf"/>
</dbReference>
<feature type="domain" description="Methyltransferase" evidence="1">
    <location>
        <begin position="37"/>
        <end position="132"/>
    </location>
</feature>
<dbReference type="GO" id="GO:0032259">
    <property type="term" value="P:methylation"/>
    <property type="evidence" value="ECO:0007669"/>
    <property type="project" value="UniProtKB-KW"/>
</dbReference>
<gene>
    <name evidence="2" type="ORF">V3330_08495</name>
</gene>